<proteinExistence type="predicted"/>
<dbReference type="EMBL" id="CP001686">
    <property type="protein sequence ID" value="ACV05312.1"/>
    <property type="molecule type" value="Genomic_DNA"/>
</dbReference>
<feature type="transmembrane region" description="Helical" evidence="7">
    <location>
        <begin position="329"/>
        <end position="348"/>
    </location>
</feature>
<dbReference type="GO" id="GO:0022857">
    <property type="term" value="F:transmembrane transporter activity"/>
    <property type="evidence" value="ECO:0007669"/>
    <property type="project" value="InterPro"/>
</dbReference>
<dbReference type="InterPro" id="IPR011701">
    <property type="entry name" value="MFS"/>
</dbReference>
<evidence type="ECO:0000313" key="10">
    <source>
        <dbReference type="Proteomes" id="UP000006666"/>
    </source>
</evidence>
<dbReference type="Pfam" id="PF07690">
    <property type="entry name" value="MFS_1"/>
    <property type="match status" value="1"/>
</dbReference>
<feature type="transmembrane region" description="Helical" evidence="7">
    <location>
        <begin position="67"/>
        <end position="88"/>
    </location>
</feature>
<keyword evidence="4 7" id="KW-1133">Transmembrane helix</keyword>
<evidence type="ECO:0000256" key="4">
    <source>
        <dbReference type="ARBA" id="ARBA00022989"/>
    </source>
</evidence>
<dbReference type="eggNOG" id="COG2271">
    <property type="taxonomic scope" value="Bacteria"/>
</dbReference>
<reference evidence="9 10" key="1">
    <citation type="journal article" date="2009" name="Stand. Genomic Sci.">
        <title>Complete genome sequence of Kytococcus sedentarius type strain (541).</title>
        <authorList>
            <person name="Sims D."/>
            <person name="Brettin T."/>
            <person name="Detter J.C."/>
            <person name="Han C."/>
            <person name="Lapidus A."/>
            <person name="Copeland A."/>
            <person name="Glavina Del Rio T."/>
            <person name="Nolan M."/>
            <person name="Chen F."/>
            <person name="Lucas S."/>
            <person name="Tice H."/>
            <person name="Cheng J.F."/>
            <person name="Bruce D."/>
            <person name="Goodwin L."/>
            <person name="Pitluck S."/>
            <person name="Ovchinnikova G."/>
            <person name="Pati A."/>
            <person name="Ivanova N."/>
            <person name="Mavrommatis K."/>
            <person name="Chen A."/>
            <person name="Palaniappan K."/>
            <person name="D'haeseleer P."/>
            <person name="Chain P."/>
            <person name="Bristow J."/>
            <person name="Eisen J.A."/>
            <person name="Markowitz V."/>
            <person name="Hugenholtz P."/>
            <person name="Schneider S."/>
            <person name="Goker M."/>
            <person name="Pukall R."/>
            <person name="Kyrpides N.C."/>
            <person name="Klenk H.P."/>
        </authorList>
    </citation>
    <scope>NUCLEOTIDE SEQUENCE [LARGE SCALE GENOMIC DNA]</scope>
    <source>
        <strain evidence="10">ATCC 14392 / DSM 20547 / JCM 11482 / CCUG 33030 / NBRC 15357 / NCTC 11040 / CCM 314 / 541</strain>
    </source>
</reference>
<evidence type="ECO:0000256" key="2">
    <source>
        <dbReference type="ARBA" id="ARBA00022475"/>
    </source>
</evidence>
<evidence type="ECO:0000313" key="9">
    <source>
        <dbReference type="EMBL" id="ACV05312.1"/>
    </source>
</evidence>
<dbReference type="PANTHER" id="PTHR23513">
    <property type="entry name" value="INTEGRAL MEMBRANE EFFLUX PROTEIN-RELATED"/>
    <property type="match status" value="1"/>
</dbReference>
<feature type="transmembrane region" description="Helical" evidence="7">
    <location>
        <begin position="387"/>
        <end position="406"/>
    </location>
</feature>
<dbReference type="Proteomes" id="UP000006666">
    <property type="component" value="Chromosome"/>
</dbReference>
<dbReference type="SUPFAM" id="SSF103473">
    <property type="entry name" value="MFS general substrate transporter"/>
    <property type="match status" value="1"/>
</dbReference>
<evidence type="ECO:0000256" key="5">
    <source>
        <dbReference type="ARBA" id="ARBA00023136"/>
    </source>
</evidence>
<dbReference type="AlphaFoldDB" id="C7NJI2"/>
<dbReference type="GO" id="GO:0005886">
    <property type="term" value="C:plasma membrane"/>
    <property type="evidence" value="ECO:0007669"/>
    <property type="project" value="UniProtKB-SubCell"/>
</dbReference>
<evidence type="ECO:0000256" key="3">
    <source>
        <dbReference type="ARBA" id="ARBA00022692"/>
    </source>
</evidence>
<evidence type="ECO:0000256" key="7">
    <source>
        <dbReference type="SAM" id="Phobius"/>
    </source>
</evidence>
<comment type="subcellular location">
    <subcellularLocation>
        <location evidence="1">Cell membrane</location>
        <topology evidence="1">Multi-pass membrane protein</topology>
    </subcellularLocation>
</comment>
<keyword evidence="5 7" id="KW-0472">Membrane</keyword>
<feature type="domain" description="Major facilitator superfamily (MFS) profile" evidence="8">
    <location>
        <begin position="30"/>
        <end position="439"/>
    </location>
</feature>
<sequence>MPASSTPRSTVAGRSPGPAADSARAVIGRLMRPLYLPSALYSVGTGAAIPAQVLVGLSIGLDAGQVALALTLSGVVMVAGTAATGPVVERWGERAALVGSTAAAVLAVTALVVAVATGMGQLPAYLVALAVFNLTDGVWGVARQELMAQWIPAAVRGRAVNTYGASQRVGRLVGPFVAGALILAVGPVAGFVVFALAAVIGCVAILTAPAPVAPEPDGPLPQPRPEAGRAPETVAAAAAPSSVPSATPSRPAGHPRIPAGVWAGFWVVGLSVLALSALRINQEVLLPLWAAGVVHLPDARVSFAMGVWMALELALFLPAGAALDRWGPLPVALTCLVGLTAGFALLLVPGGFWPAIVVLGLAGGTGSGIVKTLGLILAPAVGRPRFLGRWMALATVGTVVAPGLVALTQRASLTASVLVTVAVGLAGALWLATAGRRYLAP</sequence>
<feature type="transmembrane region" description="Helical" evidence="7">
    <location>
        <begin position="301"/>
        <end position="323"/>
    </location>
</feature>
<feature type="transmembrane region" description="Helical" evidence="7">
    <location>
        <begin position="355"/>
        <end position="381"/>
    </location>
</feature>
<accession>C7NJI2</accession>
<dbReference type="Gene3D" id="1.20.1250.20">
    <property type="entry name" value="MFS general substrate transporter like domains"/>
    <property type="match status" value="2"/>
</dbReference>
<evidence type="ECO:0000256" key="1">
    <source>
        <dbReference type="ARBA" id="ARBA00004651"/>
    </source>
</evidence>
<name>C7NJI2_KYTSD</name>
<feature type="transmembrane region" description="Helical" evidence="7">
    <location>
        <begin position="259"/>
        <end position="280"/>
    </location>
</feature>
<dbReference type="PROSITE" id="PS50850">
    <property type="entry name" value="MFS"/>
    <property type="match status" value="1"/>
</dbReference>
<keyword evidence="2" id="KW-1003">Cell membrane</keyword>
<dbReference type="InterPro" id="IPR036259">
    <property type="entry name" value="MFS_trans_sf"/>
</dbReference>
<dbReference type="PANTHER" id="PTHR23513:SF11">
    <property type="entry name" value="STAPHYLOFERRIN A TRANSPORTER"/>
    <property type="match status" value="1"/>
</dbReference>
<keyword evidence="10" id="KW-1185">Reference proteome</keyword>
<dbReference type="KEGG" id="kse:Ksed_02270"/>
<organism evidence="9 10">
    <name type="scientific">Kytococcus sedentarius (strain ATCC 14392 / DSM 20547 / JCM 11482 / CCUG 33030 / NBRC 15357 / NCTC 11040 / CCM 314 / 541)</name>
    <name type="common">Micrococcus sedentarius</name>
    <dbReference type="NCBI Taxonomy" id="478801"/>
    <lineage>
        <taxon>Bacteria</taxon>
        <taxon>Bacillati</taxon>
        <taxon>Actinomycetota</taxon>
        <taxon>Actinomycetes</taxon>
        <taxon>Micrococcales</taxon>
        <taxon>Kytococcaceae</taxon>
        <taxon>Kytococcus</taxon>
    </lineage>
</organism>
<feature type="compositionally biased region" description="Low complexity" evidence="6">
    <location>
        <begin position="228"/>
        <end position="251"/>
    </location>
</feature>
<feature type="transmembrane region" description="Helical" evidence="7">
    <location>
        <begin position="95"/>
        <end position="116"/>
    </location>
</feature>
<dbReference type="InterPro" id="IPR020846">
    <property type="entry name" value="MFS_dom"/>
</dbReference>
<evidence type="ECO:0000259" key="8">
    <source>
        <dbReference type="PROSITE" id="PS50850"/>
    </source>
</evidence>
<evidence type="ECO:0000256" key="6">
    <source>
        <dbReference type="SAM" id="MobiDB-lite"/>
    </source>
</evidence>
<keyword evidence="3 7" id="KW-0812">Transmembrane</keyword>
<dbReference type="RefSeq" id="WP_012801730.1">
    <property type="nucleotide sequence ID" value="NC_013169.1"/>
</dbReference>
<feature type="transmembrane region" description="Helical" evidence="7">
    <location>
        <begin position="413"/>
        <end position="432"/>
    </location>
</feature>
<dbReference type="STRING" id="478801.Ksed_02270"/>
<feature type="transmembrane region" description="Helical" evidence="7">
    <location>
        <begin position="39"/>
        <end position="61"/>
    </location>
</feature>
<gene>
    <name evidence="9" type="ordered locus">Ksed_02270</name>
</gene>
<dbReference type="HOGENOM" id="CLU_001265_10_10_11"/>
<feature type="region of interest" description="Disordered" evidence="6">
    <location>
        <begin position="1"/>
        <end position="20"/>
    </location>
</feature>
<feature type="transmembrane region" description="Helical" evidence="7">
    <location>
        <begin position="176"/>
        <end position="206"/>
    </location>
</feature>
<protein>
    <submittedName>
        <fullName evidence="9">Major Facilitator Superfamily transporter</fullName>
    </submittedName>
</protein>
<feature type="region of interest" description="Disordered" evidence="6">
    <location>
        <begin position="216"/>
        <end position="251"/>
    </location>
</feature>